<evidence type="ECO:0000313" key="1">
    <source>
        <dbReference type="EMBL" id="KAI4861108.1"/>
    </source>
</evidence>
<protein>
    <submittedName>
        <fullName evidence="1">Uncharacterized protein</fullName>
    </submittedName>
</protein>
<sequence length="710" mass="81057">MSTSAASPTPARTATTATAVKPQRVLACALCQQRKTKCDRQFPCANCIRAGVQCVPTAAPRPRRRRFPEREFLERIRHYEDLLRKNNITFEPLHTHASAAAGAEHMSPSEDGGDVDYVDDAHSEMSRGKSSVDPRAPNLWHVISERILPIDSKSDNNATDIDPMRNEDMRDAVIKHAWDSMYQSESNDHLLFGSPKADQVGIFGLWQVYLENINPLLKVTHTPTLQARIIDAARDAANISPTFEALLFGIYSVSVLSLADDKCHTSFGSSKKDLLVRYRFACRQALLNCRVWQFGDRDSLTALYLYLVSVRPETDPRSMSSMLSVAIRIAQRMGIHEESAYAKHTVLEAEMRRRLWWALTILDNRVCEMFDYKATTLAPIWDCKTPLNVDDSEIRSETKTPPAIHEKPTEALFAVVRSELADFVRHSSYYLSQTRPFLNTTIRAKNTRQSYLPEDSELLALEETMENKYLKFCEPESPLHFMTIWTTRGYLARNRLLEHYSRQSTSAVVQTDTQRKASVFYALDMLECDTKLMASPLTEGYLWLIHFEFPFPAYVHIFQDLRKRPKEDYAKRAWDAMGDNYKVRAMDPKKGEPMFIVFAQGVLYAWEAREATFEQQDNTPEPPPIVSDVRNKLAQIRSSFSQADSVDRPAGPATVNTEEMDFGSHSAGEQYFTRSELGGYPDNPGQVMMDFDTLNQFWTTIDWNWMHTQG</sequence>
<dbReference type="Proteomes" id="UP001497700">
    <property type="component" value="Unassembled WGS sequence"/>
</dbReference>
<gene>
    <name evidence="1" type="ORF">F4820DRAFT_434831</name>
</gene>
<dbReference type="EMBL" id="MU393562">
    <property type="protein sequence ID" value="KAI4861108.1"/>
    <property type="molecule type" value="Genomic_DNA"/>
</dbReference>
<comment type="caution">
    <text evidence="1">The sequence shown here is derived from an EMBL/GenBank/DDBJ whole genome shotgun (WGS) entry which is preliminary data.</text>
</comment>
<accession>A0ACB9YPM3</accession>
<evidence type="ECO:0000313" key="2">
    <source>
        <dbReference type="Proteomes" id="UP001497700"/>
    </source>
</evidence>
<keyword evidence="2" id="KW-1185">Reference proteome</keyword>
<reference evidence="1 2" key="1">
    <citation type="journal article" date="2022" name="New Phytol.">
        <title>Ecological generalism drives hyperdiversity of secondary metabolite gene clusters in xylarialean endophytes.</title>
        <authorList>
            <person name="Franco M.E.E."/>
            <person name="Wisecaver J.H."/>
            <person name="Arnold A.E."/>
            <person name="Ju Y.M."/>
            <person name="Slot J.C."/>
            <person name="Ahrendt S."/>
            <person name="Moore L.P."/>
            <person name="Eastman K.E."/>
            <person name="Scott K."/>
            <person name="Konkel Z."/>
            <person name="Mondo S.J."/>
            <person name="Kuo A."/>
            <person name="Hayes R.D."/>
            <person name="Haridas S."/>
            <person name="Andreopoulos B."/>
            <person name="Riley R."/>
            <person name="LaButti K."/>
            <person name="Pangilinan J."/>
            <person name="Lipzen A."/>
            <person name="Amirebrahimi M."/>
            <person name="Yan J."/>
            <person name="Adam C."/>
            <person name="Keymanesh K."/>
            <person name="Ng V."/>
            <person name="Louie K."/>
            <person name="Northen T."/>
            <person name="Drula E."/>
            <person name="Henrissat B."/>
            <person name="Hsieh H.M."/>
            <person name="Youens-Clark K."/>
            <person name="Lutzoni F."/>
            <person name="Miadlikowska J."/>
            <person name="Eastwood D.C."/>
            <person name="Hamelin R.C."/>
            <person name="Grigoriev I.V."/>
            <person name="U'Ren J.M."/>
        </authorList>
    </citation>
    <scope>NUCLEOTIDE SEQUENCE [LARGE SCALE GENOMIC DNA]</scope>
    <source>
        <strain evidence="1 2">CBS 119005</strain>
    </source>
</reference>
<organism evidence="1 2">
    <name type="scientific">Hypoxylon rubiginosum</name>
    <dbReference type="NCBI Taxonomy" id="110542"/>
    <lineage>
        <taxon>Eukaryota</taxon>
        <taxon>Fungi</taxon>
        <taxon>Dikarya</taxon>
        <taxon>Ascomycota</taxon>
        <taxon>Pezizomycotina</taxon>
        <taxon>Sordariomycetes</taxon>
        <taxon>Xylariomycetidae</taxon>
        <taxon>Xylariales</taxon>
        <taxon>Hypoxylaceae</taxon>
        <taxon>Hypoxylon</taxon>
    </lineage>
</organism>
<name>A0ACB9YPM3_9PEZI</name>
<proteinExistence type="predicted"/>